<dbReference type="EMBL" id="SNRY01004574">
    <property type="protein sequence ID" value="KAA6317280.1"/>
    <property type="molecule type" value="Genomic_DNA"/>
</dbReference>
<dbReference type="EC" id="2.7.7.-" evidence="2"/>
<keyword evidence="2" id="KW-0548">Nucleotidyltransferase</keyword>
<dbReference type="GO" id="GO:0006260">
    <property type="term" value="P:DNA replication"/>
    <property type="evidence" value="ECO:0007669"/>
    <property type="project" value="InterPro"/>
</dbReference>
<name>A0A5J4Q8C2_9ZZZZ</name>
<keyword evidence="2" id="KW-0808">Transferase</keyword>
<sequence>MNIAQAKNIPLAGYLQSIGITPCKKQGNNLWYYSPFRKETEASFKVNLVRNQWYDFGSGEQGGDIILFIMKLHGIDKVSQALHILSGEIPKIQANSFSFRRQENLSAYEEIRIQPLENPLLIQYLKERKIHIPFAGQLCKEVHFRFKDKPYFAIGFKNNMEGYELRNKYFQGTLSPKGITTIKQRNDSCCIFEGFMDYLSYLTLKQKHNPEYPNLDKQDYIILNSVSNVSKGIDIISGYKAKYCYLDNDKAGASAYEEIRNKCGLNVFDRSVHYREYKDLNDYLCGKKQVQEKRQNWRMKR</sequence>
<reference evidence="2" key="1">
    <citation type="submission" date="2019-03" db="EMBL/GenBank/DDBJ databases">
        <title>Single cell metagenomics reveals metabolic interactions within the superorganism composed of flagellate Streblomastix strix and complex community of Bacteroidetes bacteria on its surface.</title>
        <authorList>
            <person name="Treitli S.C."/>
            <person name="Kolisko M."/>
            <person name="Husnik F."/>
            <person name="Keeling P."/>
            <person name="Hampl V."/>
        </authorList>
    </citation>
    <scope>NUCLEOTIDE SEQUENCE</scope>
    <source>
        <strain evidence="2">STM</strain>
    </source>
</reference>
<dbReference type="Gene3D" id="3.90.580.10">
    <property type="entry name" value="Zinc finger, CHC2-type domain"/>
    <property type="match status" value="1"/>
</dbReference>
<dbReference type="GO" id="GO:0003677">
    <property type="term" value="F:DNA binding"/>
    <property type="evidence" value="ECO:0007669"/>
    <property type="project" value="InterPro"/>
</dbReference>
<dbReference type="Pfam" id="PF01807">
    <property type="entry name" value="Zn_ribbon_DnaG"/>
    <property type="match status" value="1"/>
</dbReference>
<dbReference type="GO" id="GO:0003899">
    <property type="term" value="F:DNA-directed RNA polymerase activity"/>
    <property type="evidence" value="ECO:0007669"/>
    <property type="project" value="InterPro"/>
</dbReference>
<comment type="caution">
    <text evidence="2">The sequence shown here is derived from an EMBL/GenBank/DDBJ whole genome shotgun (WGS) entry which is preliminary data.</text>
</comment>
<dbReference type="AlphaFoldDB" id="A0A5J4Q8C2"/>
<organism evidence="2">
    <name type="scientific">termite gut metagenome</name>
    <dbReference type="NCBI Taxonomy" id="433724"/>
    <lineage>
        <taxon>unclassified sequences</taxon>
        <taxon>metagenomes</taxon>
        <taxon>organismal metagenomes</taxon>
    </lineage>
</organism>
<dbReference type="Gene3D" id="3.40.1360.10">
    <property type="match status" value="1"/>
</dbReference>
<dbReference type="Pfam" id="PF13155">
    <property type="entry name" value="Toprim_2"/>
    <property type="match status" value="1"/>
</dbReference>
<proteinExistence type="predicted"/>
<feature type="domain" description="Zinc finger CHC2-type" evidence="1">
    <location>
        <begin position="23"/>
        <end position="79"/>
    </location>
</feature>
<evidence type="ECO:0000313" key="2">
    <source>
        <dbReference type="EMBL" id="KAA6317280.1"/>
    </source>
</evidence>
<gene>
    <name evidence="2" type="ORF">EZS27_032537</name>
</gene>
<protein>
    <submittedName>
        <fullName evidence="2">DNA primase</fullName>
        <ecNumber evidence="2">2.7.7.-</ecNumber>
    </submittedName>
</protein>
<evidence type="ECO:0000259" key="1">
    <source>
        <dbReference type="Pfam" id="PF01807"/>
    </source>
</evidence>
<accession>A0A5J4Q8C2</accession>
<dbReference type="SUPFAM" id="SSF57783">
    <property type="entry name" value="Zinc beta-ribbon"/>
    <property type="match status" value="1"/>
</dbReference>
<dbReference type="GO" id="GO:0008270">
    <property type="term" value="F:zinc ion binding"/>
    <property type="evidence" value="ECO:0007669"/>
    <property type="project" value="InterPro"/>
</dbReference>
<dbReference type="InterPro" id="IPR002694">
    <property type="entry name" value="Znf_CHC2"/>
</dbReference>
<dbReference type="InterPro" id="IPR036977">
    <property type="entry name" value="DNA_primase_Znf_CHC2"/>
</dbReference>